<dbReference type="NCBIfam" id="TIGR04057">
    <property type="entry name" value="SusC_RagA_signa"/>
    <property type="match status" value="1"/>
</dbReference>
<sequence>MKKEKLRHFKNTLILMVFLLTSIVSSQAQQRIRGKITNADSAKPLAGVSIYQKNDKSQGYIFTDRDGNFELFITQPTDIINLGISLIGFTPLDTVINIQELSTNKRLILKLKEESTTIENIDVLVSTGYQALSKERSTGSYTYIDNNKFNQQISTDVLSRLEATANGLMFDRGTSSSPRISIRGLSTLQSNMTEPLIVLDNFPYDGDLDNINPNDVESITILKDAAAASIWGAKAANGVIVITTKKGKQNQPLQVDFSANSSIVNKPNLFYTRAISSSDFIDVEHMLYTNGFYNNDINSNSRPALSPVVELLIKRETASAAEIAQIDSEINALRNHDVRNDFDKYIYQRGIKQQYNLNLRGGSQIMGWSLAAGYDNNTDNLDAGYKRVNLRFQNQISPIKNLNITSGLTFTQSKSASGRQGIGEVTARSGGLYPYARFANEDGKPLAIVKDWRYPYIETFGDGRLLDWRYYPLEDYKSIEGTNDLADLLANIGVNYRLPNGFNIDLKYQYERQNTENRNNQGVDSYFARNYINGRAEIDGTGNIIFRVPPGGIVDYTDTKLSAHNLRGQLNYDKIFGKHSITAILGGEIRETMPISHSSRTYGFDENTYTSGRVDYTVQYPHSITGARTFIEDRTFASHKNIRFASFYANAAYTYNKRYTVSASARRDASNLFGFKTNDRWNPLWSAGFSWSVSEEGFYGQTLMKDYLPYLKFRLSYGYSGNIHPSLASATTIQYYGNSPYTMLPYARFDNYANPKLKWETTGMFNAGLDFRSKNNRIQGSIEYYRKRSTDLFSAVPIDYTSGIGTMAVKNVASMKGYGWDISLNSININKGFKWETEVNFSTNKDEVIDYYRYSERASTVFTSVTPSISGIKGKPVYPMLSYKWAGLDPTNGMARGYLDGEISSDYRNLTGENTTVDDLVYHGSAIPTMFGSIGNTFTWKGFSASVRIMYKFDYYFRKATISYNSLYRNWQGHSDYSSRWQSPGDELITDIPAVIYPASTQAENFYRYTEPFVLKGDHIRLQYINFSYRLDQASWKQLPFSSLQLFVNASNLGILWKANKEGLDPDYGYSTNMLIPPNTYSLGIRINM</sequence>
<gene>
    <name evidence="13" type="ORF">FXV77_05400</name>
</gene>
<dbReference type="PROSITE" id="PS52016">
    <property type="entry name" value="TONB_DEPENDENT_REC_3"/>
    <property type="match status" value="1"/>
</dbReference>
<dbReference type="InterPro" id="IPR023997">
    <property type="entry name" value="TonB-dep_OMP_SusC/RagA_CS"/>
</dbReference>
<keyword evidence="14" id="KW-1185">Reference proteome</keyword>
<keyword evidence="3 8" id="KW-1134">Transmembrane beta strand</keyword>
<feature type="chain" id="PRO_5023047778" evidence="10">
    <location>
        <begin position="29"/>
        <end position="1089"/>
    </location>
</feature>
<dbReference type="InterPro" id="IPR008969">
    <property type="entry name" value="CarboxyPept-like_regulatory"/>
</dbReference>
<keyword evidence="7 8" id="KW-0998">Cell outer membrane</keyword>
<dbReference type="InterPro" id="IPR037066">
    <property type="entry name" value="Plug_dom_sf"/>
</dbReference>
<comment type="similarity">
    <text evidence="8 9">Belongs to the TonB-dependent receptor family.</text>
</comment>
<name>A0A5D4H8H6_9SPHI</name>
<dbReference type="Gene3D" id="2.170.130.10">
    <property type="entry name" value="TonB-dependent receptor, plug domain"/>
    <property type="match status" value="1"/>
</dbReference>
<comment type="subcellular location">
    <subcellularLocation>
        <location evidence="1 8">Cell outer membrane</location>
        <topology evidence="1 8">Multi-pass membrane protein</topology>
    </subcellularLocation>
</comment>
<dbReference type="Pfam" id="PF00593">
    <property type="entry name" value="TonB_dep_Rec_b-barrel"/>
    <property type="match status" value="1"/>
</dbReference>
<dbReference type="InterPro" id="IPR012910">
    <property type="entry name" value="Plug_dom"/>
</dbReference>
<keyword evidence="2 8" id="KW-0813">Transport</keyword>
<keyword evidence="6 8" id="KW-0472">Membrane</keyword>
<evidence type="ECO:0000313" key="13">
    <source>
        <dbReference type="EMBL" id="TYR37441.1"/>
    </source>
</evidence>
<evidence type="ECO:0000256" key="7">
    <source>
        <dbReference type="ARBA" id="ARBA00023237"/>
    </source>
</evidence>
<dbReference type="EMBL" id="VTAV01000002">
    <property type="protein sequence ID" value="TYR37441.1"/>
    <property type="molecule type" value="Genomic_DNA"/>
</dbReference>
<keyword evidence="4 8" id="KW-0812">Transmembrane</keyword>
<dbReference type="Pfam" id="PF07715">
    <property type="entry name" value="Plug"/>
    <property type="match status" value="1"/>
</dbReference>
<dbReference type="InterPro" id="IPR036942">
    <property type="entry name" value="Beta-barrel_TonB_sf"/>
</dbReference>
<evidence type="ECO:0000256" key="5">
    <source>
        <dbReference type="ARBA" id="ARBA00023077"/>
    </source>
</evidence>
<evidence type="ECO:0000256" key="6">
    <source>
        <dbReference type="ARBA" id="ARBA00023136"/>
    </source>
</evidence>
<evidence type="ECO:0000256" key="3">
    <source>
        <dbReference type="ARBA" id="ARBA00022452"/>
    </source>
</evidence>
<dbReference type="SUPFAM" id="SSF56935">
    <property type="entry name" value="Porins"/>
    <property type="match status" value="1"/>
</dbReference>
<evidence type="ECO:0000259" key="12">
    <source>
        <dbReference type="Pfam" id="PF07715"/>
    </source>
</evidence>
<dbReference type="InterPro" id="IPR023996">
    <property type="entry name" value="TonB-dep_OMP_SusC/RagA"/>
</dbReference>
<dbReference type="Proteomes" id="UP000322362">
    <property type="component" value="Unassembled WGS sequence"/>
</dbReference>
<dbReference type="InterPro" id="IPR000531">
    <property type="entry name" value="Beta-barrel_TonB"/>
</dbReference>
<reference evidence="13 14" key="1">
    <citation type="submission" date="2019-08" db="EMBL/GenBank/DDBJ databases">
        <title>Phlebobacter frassis gen. nov. sp. nov., a new member of family Sphingobacteriaceae isolated from sand fly rearing media.</title>
        <authorList>
            <person name="Kakumanu M.L."/>
            <person name="Marayati B.F."/>
            <person name="Wada-Katsumata A."/>
            <person name="Wasserberg G."/>
            <person name="Schal C."/>
            <person name="Apperson C.S."/>
            <person name="Ponnusamy L."/>
        </authorList>
    </citation>
    <scope>NUCLEOTIDE SEQUENCE [LARGE SCALE GENOMIC DNA]</scope>
    <source>
        <strain evidence="13 14">SSI9</strain>
    </source>
</reference>
<evidence type="ECO:0000313" key="14">
    <source>
        <dbReference type="Proteomes" id="UP000322362"/>
    </source>
</evidence>
<protein>
    <submittedName>
        <fullName evidence="13">SusC/RagA family TonB-linked outer membrane protein</fullName>
    </submittedName>
</protein>
<dbReference type="NCBIfam" id="TIGR04056">
    <property type="entry name" value="OMP_RagA_SusC"/>
    <property type="match status" value="1"/>
</dbReference>
<dbReference type="GO" id="GO:0009279">
    <property type="term" value="C:cell outer membrane"/>
    <property type="evidence" value="ECO:0007669"/>
    <property type="project" value="UniProtKB-SubCell"/>
</dbReference>
<comment type="caution">
    <text evidence="13">The sequence shown here is derived from an EMBL/GenBank/DDBJ whole genome shotgun (WGS) entry which is preliminary data.</text>
</comment>
<feature type="domain" description="TonB-dependent receptor-like beta-barrel" evidence="11">
    <location>
        <begin position="456"/>
        <end position="842"/>
    </location>
</feature>
<proteinExistence type="inferred from homology"/>
<accession>A0A5D4H8H6</accession>
<dbReference type="SUPFAM" id="SSF49464">
    <property type="entry name" value="Carboxypeptidase regulatory domain-like"/>
    <property type="match status" value="1"/>
</dbReference>
<evidence type="ECO:0000256" key="1">
    <source>
        <dbReference type="ARBA" id="ARBA00004571"/>
    </source>
</evidence>
<organism evidence="13 14">
    <name type="scientific">Sphingobacterium phlebotomi</name>
    <dbReference type="NCBI Taxonomy" id="2605433"/>
    <lineage>
        <taxon>Bacteria</taxon>
        <taxon>Pseudomonadati</taxon>
        <taxon>Bacteroidota</taxon>
        <taxon>Sphingobacteriia</taxon>
        <taxon>Sphingobacteriales</taxon>
        <taxon>Sphingobacteriaceae</taxon>
        <taxon>Sphingobacterium</taxon>
    </lineage>
</organism>
<evidence type="ECO:0000259" key="11">
    <source>
        <dbReference type="Pfam" id="PF00593"/>
    </source>
</evidence>
<dbReference type="AlphaFoldDB" id="A0A5D4H8H6"/>
<dbReference type="Pfam" id="PF13715">
    <property type="entry name" value="CarbopepD_reg_2"/>
    <property type="match status" value="1"/>
</dbReference>
<evidence type="ECO:0000256" key="4">
    <source>
        <dbReference type="ARBA" id="ARBA00022692"/>
    </source>
</evidence>
<evidence type="ECO:0000256" key="9">
    <source>
        <dbReference type="RuleBase" id="RU003357"/>
    </source>
</evidence>
<dbReference type="Gene3D" id="2.40.170.20">
    <property type="entry name" value="TonB-dependent receptor, beta-barrel domain"/>
    <property type="match status" value="1"/>
</dbReference>
<evidence type="ECO:0000256" key="2">
    <source>
        <dbReference type="ARBA" id="ARBA00022448"/>
    </source>
</evidence>
<evidence type="ECO:0000256" key="8">
    <source>
        <dbReference type="PROSITE-ProRule" id="PRU01360"/>
    </source>
</evidence>
<keyword evidence="10" id="KW-0732">Signal</keyword>
<evidence type="ECO:0000256" key="10">
    <source>
        <dbReference type="SAM" id="SignalP"/>
    </source>
</evidence>
<dbReference type="RefSeq" id="WP_148918182.1">
    <property type="nucleotide sequence ID" value="NZ_VTAV01000002.1"/>
</dbReference>
<keyword evidence="5 9" id="KW-0798">TonB box</keyword>
<feature type="domain" description="TonB-dependent receptor plug" evidence="12">
    <location>
        <begin position="134"/>
        <end position="239"/>
    </location>
</feature>
<dbReference type="InterPro" id="IPR039426">
    <property type="entry name" value="TonB-dep_rcpt-like"/>
</dbReference>
<feature type="signal peptide" evidence="10">
    <location>
        <begin position="1"/>
        <end position="28"/>
    </location>
</feature>